<reference evidence="1" key="3">
    <citation type="submission" date="2020-02" db="EMBL/GenBank/DDBJ databases">
        <authorList>
            <person name="Sarangi A.N."/>
            <person name="Ghosh S."/>
            <person name="Mukherjee M."/>
            <person name="Tripathy S."/>
        </authorList>
    </citation>
    <scope>NUCLEOTIDE SEQUENCE</scope>
    <source>
        <strain evidence="1">BDU141951</strain>
    </source>
</reference>
<name>A0A0C1YGU4_9CYAN</name>
<dbReference type="AlphaFoldDB" id="A0A0C1YGU4"/>
<evidence type="ECO:0000313" key="1">
    <source>
        <dbReference type="EMBL" id="NEV68046.1"/>
    </source>
</evidence>
<proteinExistence type="predicted"/>
<reference evidence="1" key="1">
    <citation type="submission" date="2014-11" db="EMBL/GenBank/DDBJ databases">
        <authorList>
            <person name="Malar M.C."/>
            <person name="Sen D."/>
            <person name="Tripathy S."/>
        </authorList>
    </citation>
    <scope>NUCLEOTIDE SEQUENCE</scope>
    <source>
        <strain evidence="1">BDU141951</strain>
    </source>
</reference>
<comment type="caution">
    <text evidence="1">The sequence shown here is derived from an EMBL/GenBank/DDBJ whole genome shotgun (WGS) entry which is preliminary data.</text>
</comment>
<reference evidence="1" key="2">
    <citation type="journal article" date="2015" name="Genome Announc.">
        <title>Draft Genome Sequence of Filamentous Marine Cyanobacterium Lyngbya confervoides Strain BDU141951.</title>
        <authorList>
            <person name="Chandrababunaidu M.M."/>
            <person name="Sen D."/>
            <person name="Tripathy S."/>
        </authorList>
    </citation>
    <scope>NUCLEOTIDE SEQUENCE</scope>
    <source>
        <strain evidence="1">BDU141951</strain>
    </source>
</reference>
<sequence>MSAKQPSSQSIRFENSQVSNLQLGGVAGRDLNVTQYQEVGNDHSGDEVTSEQVLTSLKEIGEIIGSSTLSEELKSKAIRNIETAQDEVSSQKPDKEFAVKNLQKMTQVLQSAEGTVEAGTSLWEKVVPLLKNALPWFGVAAARIFL</sequence>
<accession>A0A0C1YGU4</accession>
<gene>
    <name evidence="1" type="ORF">QQ91_013075</name>
</gene>
<protein>
    <submittedName>
        <fullName evidence="1">Uncharacterized protein</fullName>
    </submittedName>
</protein>
<dbReference type="EMBL" id="JTHE02000003">
    <property type="protein sequence ID" value="NEV68046.1"/>
    <property type="molecule type" value="Genomic_DNA"/>
</dbReference>
<organism evidence="1">
    <name type="scientific">Lyngbya confervoides BDU141951</name>
    <dbReference type="NCBI Taxonomy" id="1574623"/>
    <lineage>
        <taxon>Bacteria</taxon>
        <taxon>Bacillati</taxon>
        <taxon>Cyanobacteriota</taxon>
        <taxon>Cyanophyceae</taxon>
        <taxon>Oscillatoriophycideae</taxon>
        <taxon>Oscillatoriales</taxon>
        <taxon>Microcoleaceae</taxon>
        <taxon>Lyngbya</taxon>
    </lineage>
</organism>